<dbReference type="EMBL" id="JAVRHQ010000016">
    <property type="protein sequence ID" value="MDT0643785.1"/>
    <property type="molecule type" value="Genomic_DNA"/>
</dbReference>
<feature type="chain" id="PRO_5047101152" evidence="2">
    <location>
        <begin position="19"/>
        <end position="178"/>
    </location>
</feature>
<evidence type="ECO:0000259" key="3">
    <source>
        <dbReference type="Pfam" id="PF18962"/>
    </source>
</evidence>
<keyword evidence="5" id="KW-1185">Reference proteome</keyword>
<reference evidence="4 5" key="1">
    <citation type="submission" date="2023-09" db="EMBL/GenBank/DDBJ databases">
        <authorList>
            <person name="Rey-Velasco X."/>
        </authorList>
    </citation>
    <scope>NUCLEOTIDE SEQUENCE [LARGE SCALE GENOMIC DNA]</scope>
    <source>
        <strain evidence="4 5">F363</strain>
    </source>
</reference>
<protein>
    <submittedName>
        <fullName evidence="4">T9SS type A sorting domain-containing protein</fullName>
    </submittedName>
</protein>
<dbReference type="NCBIfam" id="TIGR04183">
    <property type="entry name" value="Por_Secre_tail"/>
    <property type="match status" value="1"/>
</dbReference>
<name>A0ABU3CBS5_9FLAO</name>
<feature type="domain" description="Secretion system C-terminal sorting" evidence="3">
    <location>
        <begin position="104"/>
        <end position="170"/>
    </location>
</feature>
<keyword evidence="1 2" id="KW-0732">Signal</keyword>
<accession>A0ABU3CBS5</accession>
<dbReference type="Pfam" id="PF18962">
    <property type="entry name" value="Por_Secre_tail"/>
    <property type="match status" value="1"/>
</dbReference>
<dbReference type="Proteomes" id="UP001262889">
    <property type="component" value="Unassembled WGS sequence"/>
</dbReference>
<evidence type="ECO:0000313" key="5">
    <source>
        <dbReference type="Proteomes" id="UP001262889"/>
    </source>
</evidence>
<comment type="caution">
    <text evidence="4">The sequence shown here is derived from an EMBL/GenBank/DDBJ whole genome shotgun (WGS) entry which is preliminary data.</text>
</comment>
<organism evidence="4 5">
    <name type="scientific">Autumnicola tepida</name>
    <dbReference type="NCBI Taxonomy" id="3075595"/>
    <lineage>
        <taxon>Bacteria</taxon>
        <taxon>Pseudomonadati</taxon>
        <taxon>Bacteroidota</taxon>
        <taxon>Flavobacteriia</taxon>
        <taxon>Flavobacteriales</taxon>
        <taxon>Flavobacteriaceae</taxon>
        <taxon>Autumnicola</taxon>
    </lineage>
</organism>
<gene>
    <name evidence="4" type="ORF">RM553_13160</name>
</gene>
<evidence type="ECO:0000256" key="2">
    <source>
        <dbReference type="SAM" id="SignalP"/>
    </source>
</evidence>
<dbReference type="RefSeq" id="WP_311535404.1">
    <property type="nucleotide sequence ID" value="NZ_JAVRHQ010000016.1"/>
</dbReference>
<proteinExistence type="predicted"/>
<feature type="signal peptide" evidence="2">
    <location>
        <begin position="1"/>
        <end position="18"/>
    </location>
</feature>
<dbReference type="InterPro" id="IPR026444">
    <property type="entry name" value="Secre_tail"/>
</dbReference>
<sequence>MKNILILLLFLISFKGYSQNSIPHDKISLNAFTTAGGDSTENEGSISFSVGQVFYLSQENSNISLQEGVQQAFSENSKPIPSVVEEENENEKENPSLSKLKITVYPNPVTEFFTVDLSSLEESVYSYQLFDLQGRLLLQGSLSNLSTKIHPKNLQSSVYILKIYNHNLPVKSFKIIKK</sequence>
<evidence type="ECO:0000256" key="1">
    <source>
        <dbReference type="ARBA" id="ARBA00022729"/>
    </source>
</evidence>
<evidence type="ECO:0000313" key="4">
    <source>
        <dbReference type="EMBL" id="MDT0643785.1"/>
    </source>
</evidence>